<feature type="region of interest" description="Disordered" evidence="1">
    <location>
        <begin position="449"/>
        <end position="523"/>
    </location>
</feature>
<evidence type="ECO:0000313" key="2">
    <source>
        <dbReference type="EMBL" id="EGG02288.1"/>
    </source>
</evidence>
<protein>
    <submittedName>
        <fullName evidence="2">Uncharacterized protein</fullName>
    </submittedName>
</protein>
<dbReference type="Proteomes" id="UP000001072">
    <property type="component" value="Unassembled WGS sequence"/>
</dbReference>
<reference evidence="3" key="1">
    <citation type="journal article" date="2011" name="Proc. Natl. Acad. Sci. U.S.A.">
        <title>Obligate biotrophy features unraveled by the genomic analysis of rust fungi.</title>
        <authorList>
            <person name="Duplessis S."/>
            <person name="Cuomo C.A."/>
            <person name="Lin Y.-C."/>
            <person name="Aerts A."/>
            <person name="Tisserant E."/>
            <person name="Veneault-Fourrey C."/>
            <person name="Joly D.L."/>
            <person name="Hacquard S."/>
            <person name="Amselem J."/>
            <person name="Cantarel B.L."/>
            <person name="Chiu R."/>
            <person name="Coutinho P.M."/>
            <person name="Feau N."/>
            <person name="Field M."/>
            <person name="Frey P."/>
            <person name="Gelhaye E."/>
            <person name="Goldberg J."/>
            <person name="Grabherr M.G."/>
            <person name="Kodira C.D."/>
            <person name="Kohler A."/>
            <person name="Kuees U."/>
            <person name="Lindquist E.A."/>
            <person name="Lucas S.M."/>
            <person name="Mago R."/>
            <person name="Mauceli E."/>
            <person name="Morin E."/>
            <person name="Murat C."/>
            <person name="Pangilinan J.L."/>
            <person name="Park R."/>
            <person name="Pearson M."/>
            <person name="Quesneville H."/>
            <person name="Rouhier N."/>
            <person name="Sakthikumar S."/>
            <person name="Salamov A.A."/>
            <person name="Schmutz J."/>
            <person name="Selles B."/>
            <person name="Shapiro H."/>
            <person name="Tanguay P."/>
            <person name="Tuskan G.A."/>
            <person name="Henrissat B."/>
            <person name="Van de Peer Y."/>
            <person name="Rouze P."/>
            <person name="Ellis J.G."/>
            <person name="Dodds P.N."/>
            <person name="Schein J.E."/>
            <person name="Zhong S."/>
            <person name="Hamelin R.C."/>
            <person name="Grigoriev I.V."/>
            <person name="Szabo L.J."/>
            <person name="Martin F."/>
        </authorList>
    </citation>
    <scope>NUCLEOTIDE SEQUENCE [LARGE SCALE GENOMIC DNA]</scope>
    <source>
        <strain evidence="3">98AG31 / pathotype 3-4-7</strain>
    </source>
</reference>
<dbReference type="HOGENOM" id="CLU_318333_0_0_1"/>
<dbReference type="InParanoid" id="F4RZA3"/>
<gene>
    <name evidence="2" type="ORF">MELLADRAFT_66458</name>
</gene>
<accession>F4RZA3</accession>
<feature type="compositionally biased region" description="Basic and acidic residues" evidence="1">
    <location>
        <begin position="478"/>
        <end position="500"/>
    </location>
</feature>
<feature type="compositionally biased region" description="Basic residues" evidence="1">
    <location>
        <begin position="501"/>
        <end position="520"/>
    </location>
</feature>
<name>F4RZA3_MELLP</name>
<sequence>MKAIMKGFYFDCLQTNIIFCLIYLLSFKPQLSWAFDGLSKSYLESKEGGSRYYHLWKSAGILDGIFPLSSEATNQADFEEGGKTSSGFSFFKHEMITPTNNNAHGSFEDFHTKETFQHSKSLLKQVEPYSASYTSSIDCMGYIQPSVVSYQKYTTTQPSFKEIQKSEPSERYHPTEDSQCQPEGLEVAFRRPNEVNGHVMEMDNLKADTQSTRVFPKTKEIPKAQIGSSNDPYSKSDLIERKLRTIDTHKLNQQPPHNPLIASKDPSKQDNIRPDVQVGDPEVFSKVAKVPSSWIKSKTDVIRKVETQNINSYNHKGSKTKPKGLQSNEPKRLVTQEKTNQFETQKISPREALPDVKEKKPMPEVSKTPIKVISDKNSFVALNDFDEALNPENRDAALKEQKKEFQTPSFKTPHDEEATAFRNTKADNPVVDLGNSFSDQNFLEDEKENLNNINGDSSTEKNSPGALQDGNTSGSEVDLGKERLKDSKDTAKEIEKDGQGKRKTLRSKKGKKNNKSKKGKNNSAVNFLKPSISLFDTVVPASINNQVPKIDKKTLLTKEELFKLDRRLFLQNCLKFHDKTIGLSILINDLEFDYLNSHRYMEGMDTWKEDMWSFVHSFGDLSEGARRVIFLDEQFREKLIVWKWHHIKNHLPEYAQDWAKSLKADEEFPTFEESSPKDYQIYRQQAKFLENQSPVTMQKAVRIFGGQVFKRVVTLDLMSQYQSNFVKEVCKSGEVKEGLVDLAILIAIDQSLDLGTTDYLTKIDRTDIQSRASKLLDAMNGKVISYSGEEYKNRNFVWRSEPTRYYLTEKNPGISERFEAHIKDLARHADLLGVEIPKRVESYIPISTNGLGLGEVLLCAHSGMKFGILLEIREIFKLLKQPPPKRSQVIGKWSSISGPLTSEAILIKRYCDLRNCIISGLNQFIDNF</sequence>
<dbReference type="OrthoDB" id="10454329at2759"/>
<dbReference type="RefSeq" id="XP_007414545.1">
    <property type="nucleotide sequence ID" value="XM_007414483.1"/>
</dbReference>
<feature type="region of interest" description="Disordered" evidence="1">
    <location>
        <begin position="249"/>
        <end position="273"/>
    </location>
</feature>
<dbReference type="GeneID" id="18930631"/>
<dbReference type="EMBL" id="GL883132">
    <property type="protein sequence ID" value="EGG02288.1"/>
    <property type="molecule type" value="Genomic_DNA"/>
</dbReference>
<evidence type="ECO:0000313" key="3">
    <source>
        <dbReference type="Proteomes" id="UP000001072"/>
    </source>
</evidence>
<dbReference type="KEGG" id="mlr:MELLADRAFT_66458"/>
<organism evidence="3">
    <name type="scientific">Melampsora larici-populina (strain 98AG31 / pathotype 3-4-7)</name>
    <name type="common">Poplar leaf rust fungus</name>
    <dbReference type="NCBI Taxonomy" id="747676"/>
    <lineage>
        <taxon>Eukaryota</taxon>
        <taxon>Fungi</taxon>
        <taxon>Dikarya</taxon>
        <taxon>Basidiomycota</taxon>
        <taxon>Pucciniomycotina</taxon>
        <taxon>Pucciniomycetes</taxon>
        <taxon>Pucciniales</taxon>
        <taxon>Melampsoraceae</taxon>
        <taxon>Melampsora</taxon>
    </lineage>
</organism>
<proteinExistence type="predicted"/>
<feature type="compositionally biased region" description="Basic and acidic residues" evidence="1">
    <location>
        <begin position="162"/>
        <end position="176"/>
    </location>
</feature>
<feature type="region of interest" description="Disordered" evidence="1">
    <location>
        <begin position="159"/>
        <end position="181"/>
    </location>
</feature>
<keyword evidence="3" id="KW-1185">Reference proteome</keyword>
<evidence type="ECO:0000256" key="1">
    <source>
        <dbReference type="SAM" id="MobiDB-lite"/>
    </source>
</evidence>
<dbReference type="AlphaFoldDB" id="F4RZA3"/>
<dbReference type="VEuPathDB" id="FungiDB:MELLADRAFT_66458"/>
<feature type="compositionally biased region" description="Polar residues" evidence="1">
    <location>
        <begin position="450"/>
        <end position="462"/>
    </location>
</feature>